<reference evidence="2 3" key="1">
    <citation type="submission" date="2017-06" db="EMBL/GenBank/DDBJ databases">
        <authorList>
            <person name="Kim H.J."/>
            <person name="Triplett B.A."/>
        </authorList>
    </citation>
    <scope>NUCLEOTIDE SEQUENCE [LARGE SCALE GENOMIC DNA]</scope>
    <source>
        <strain evidence="2 3">CGMCC 4.1858</strain>
    </source>
</reference>
<evidence type="ECO:0000256" key="1">
    <source>
        <dbReference type="SAM" id="Phobius"/>
    </source>
</evidence>
<gene>
    <name evidence="2" type="ORF">SAMN05216252_12177</name>
</gene>
<dbReference type="Proteomes" id="UP000198280">
    <property type="component" value="Unassembled WGS sequence"/>
</dbReference>
<keyword evidence="1" id="KW-0812">Transmembrane</keyword>
<name>A0A239LVX1_9ACTN</name>
<keyword evidence="1" id="KW-0472">Membrane</keyword>
<evidence type="ECO:0000313" key="3">
    <source>
        <dbReference type="Proteomes" id="UP000198280"/>
    </source>
</evidence>
<accession>A0A239LVX1</accession>
<dbReference type="RefSeq" id="WP_245939123.1">
    <property type="nucleotide sequence ID" value="NZ_FZOF01000021.1"/>
</dbReference>
<dbReference type="EMBL" id="FZOF01000021">
    <property type="protein sequence ID" value="SNT33859.1"/>
    <property type="molecule type" value="Genomic_DNA"/>
</dbReference>
<evidence type="ECO:0000313" key="2">
    <source>
        <dbReference type="EMBL" id="SNT33859.1"/>
    </source>
</evidence>
<protein>
    <submittedName>
        <fullName evidence="2">Uncharacterized protein</fullName>
    </submittedName>
</protein>
<feature type="transmembrane region" description="Helical" evidence="1">
    <location>
        <begin position="44"/>
        <end position="63"/>
    </location>
</feature>
<sequence>MLAVRMAATVLATWLCLIVALIAPSLLPQRWQWYIYSPASVGLWMLTMVVAPFVVCIFVWRWIKAGGK</sequence>
<dbReference type="AlphaFoldDB" id="A0A239LVX1"/>
<keyword evidence="1" id="KW-1133">Transmembrane helix</keyword>
<keyword evidence="3" id="KW-1185">Reference proteome</keyword>
<organism evidence="2 3">
    <name type="scientific">Actinacidiphila glaucinigra</name>
    <dbReference type="NCBI Taxonomy" id="235986"/>
    <lineage>
        <taxon>Bacteria</taxon>
        <taxon>Bacillati</taxon>
        <taxon>Actinomycetota</taxon>
        <taxon>Actinomycetes</taxon>
        <taxon>Kitasatosporales</taxon>
        <taxon>Streptomycetaceae</taxon>
        <taxon>Actinacidiphila</taxon>
    </lineage>
</organism>
<proteinExistence type="predicted"/>